<dbReference type="HOGENOM" id="CLU_442872_0_0_1"/>
<dbReference type="Gene3D" id="3.40.605.10">
    <property type="entry name" value="Aldehyde Dehydrogenase, Chain A, domain 1"/>
    <property type="match status" value="1"/>
</dbReference>
<reference evidence="4" key="1">
    <citation type="journal article" date="2013" name="Genome Announc.">
        <title>Draft genome sequence of the basidiomycetous yeast-like fungus Pseudozyma hubeiensis SY62, which produces an abundant amount of the biosurfactant mannosylerythritol lipids.</title>
        <authorList>
            <person name="Konishi M."/>
            <person name="Hatada Y."/>
            <person name="Horiuchi J."/>
        </authorList>
    </citation>
    <scope>NUCLEOTIDE SEQUENCE [LARGE SCALE GENOMIC DNA]</scope>
    <source>
        <strain evidence="4">SY62</strain>
    </source>
</reference>
<accession>R9NYV1</accession>
<evidence type="ECO:0000313" key="4">
    <source>
        <dbReference type="Proteomes" id="UP000014071"/>
    </source>
</evidence>
<dbReference type="EMBL" id="DF238778">
    <property type="protein sequence ID" value="GAC93909.1"/>
    <property type="molecule type" value="Genomic_DNA"/>
</dbReference>
<dbReference type="Gene3D" id="3.40.309.10">
    <property type="entry name" value="Aldehyde Dehydrogenase, Chain A, domain 2"/>
    <property type="match status" value="1"/>
</dbReference>
<dbReference type="InterPro" id="IPR016162">
    <property type="entry name" value="Ald_DH_N"/>
</dbReference>
<dbReference type="InterPro" id="IPR016163">
    <property type="entry name" value="Ald_DH_C"/>
</dbReference>
<keyword evidence="2" id="KW-1133">Transmembrane helix</keyword>
<dbReference type="AlphaFoldDB" id="R9NYV1"/>
<name>R9NYV1_PSEHS</name>
<keyword evidence="2" id="KW-0472">Membrane</keyword>
<organism evidence="3 4">
    <name type="scientific">Pseudozyma hubeiensis (strain SY62)</name>
    <name type="common">Yeast</name>
    <dbReference type="NCBI Taxonomy" id="1305764"/>
    <lineage>
        <taxon>Eukaryota</taxon>
        <taxon>Fungi</taxon>
        <taxon>Dikarya</taxon>
        <taxon>Basidiomycota</taxon>
        <taxon>Ustilaginomycotina</taxon>
        <taxon>Ustilaginomycetes</taxon>
        <taxon>Ustilaginales</taxon>
        <taxon>Ustilaginaceae</taxon>
        <taxon>Pseudozyma</taxon>
    </lineage>
</organism>
<feature type="region of interest" description="Disordered" evidence="1">
    <location>
        <begin position="29"/>
        <end position="49"/>
    </location>
</feature>
<proteinExistence type="predicted"/>
<dbReference type="GO" id="GO:0016620">
    <property type="term" value="F:oxidoreductase activity, acting on the aldehyde or oxo group of donors, NAD or NADP as acceptor"/>
    <property type="evidence" value="ECO:0007669"/>
    <property type="project" value="InterPro"/>
</dbReference>
<feature type="compositionally biased region" description="Basic and acidic residues" evidence="1">
    <location>
        <begin position="29"/>
        <end position="46"/>
    </location>
</feature>
<sequence length="709" mass="75632">MAGSSGAPPFLVLRRVALCSLKPTANRRSVSETESRVSAEVEDATHHGKKRRKFKTRTRYLFTTTLESLDCSSIFILLLALKPKLSNMSTQLLRGSNKDDIFEDEAKSTGQALPPQVYGFEDVVDQIEEALVDKRVSHNQAYRFKVIETIFNFFETKRSQLLEAASKDFYGKAARAELELDYALTLSQIAAALQTQCKPNAPGGALPDRFFSKLSTEVKGGSHAAQVNVARPVGAVLIAAQPKRPFDDLFAPLVSAIAAGNVVCVVLSPTLPAVNRLILEQLTTELPKSAVFFVNPVDMAEAQQGIADLRNLNTEVFGIQIPGSSHVATRVTVPGSAYISASLVNATSSSIPSVLGGSPSKAIAARLRDVAAEVVEGAAMCLGRGVGAPKYLFVHEEAYAAFRDALILAIATSSANLAPRDDGSQLEETILSEQTTGSKVGVSGGASRIQKPFPSEKRPGSVALVEVDIEASRAAKLSAVISDRKAVAQIKELAALVLVGVSSTEHAFGLVEELGLQKGHMVIYSHDSAEVQHVLRELEPATLSVNHVAPENLFSSYAPKPAACSAVLHYHGHALSRRANLMEESSGLRWPLALFQTSSTAYLAGVRSTSLGLSGIAASSAASRSALSSASTQQRQLAVKKALASHIAKTKRLASRSRPAVAVPVLRVFFLQGLFLFWGSALSCTLAGLGFGAFKLSHWAWMRYISASA</sequence>
<evidence type="ECO:0000313" key="3">
    <source>
        <dbReference type="EMBL" id="GAC93909.1"/>
    </source>
</evidence>
<evidence type="ECO:0000256" key="2">
    <source>
        <dbReference type="SAM" id="Phobius"/>
    </source>
</evidence>
<keyword evidence="4" id="KW-1185">Reference proteome</keyword>
<dbReference type="RefSeq" id="XP_012187496.1">
    <property type="nucleotide sequence ID" value="XM_012332106.1"/>
</dbReference>
<dbReference type="OrthoDB" id="2550461at2759"/>
<dbReference type="STRING" id="1305764.R9NYV1"/>
<dbReference type="eggNOG" id="ENOG502RSBX">
    <property type="taxonomic scope" value="Eukaryota"/>
</dbReference>
<gene>
    <name evidence="3" type="ORF">PHSY_001477</name>
</gene>
<dbReference type="SUPFAM" id="SSF53720">
    <property type="entry name" value="ALDH-like"/>
    <property type="match status" value="1"/>
</dbReference>
<evidence type="ECO:0000256" key="1">
    <source>
        <dbReference type="SAM" id="MobiDB-lite"/>
    </source>
</evidence>
<protein>
    <submittedName>
        <fullName evidence="3">Aldehyde dehydrogenase</fullName>
    </submittedName>
</protein>
<dbReference type="GeneID" id="24106775"/>
<keyword evidence="2" id="KW-0812">Transmembrane</keyword>
<dbReference type="InterPro" id="IPR016161">
    <property type="entry name" value="Ald_DH/histidinol_DH"/>
</dbReference>
<dbReference type="Proteomes" id="UP000014071">
    <property type="component" value="Unassembled WGS sequence"/>
</dbReference>
<feature type="transmembrane region" description="Helical" evidence="2">
    <location>
        <begin position="669"/>
        <end position="694"/>
    </location>
</feature>